<evidence type="ECO:0000313" key="10">
    <source>
        <dbReference type="Proteomes" id="UP001367508"/>
    </source>
</evidence>
<accession>A0AAN9KDZ5</accession>
<dbReference type="SUPFAM" id="SSF56112">
    <property type="entry name" value="Protein kinase-like (PK-like)"/>
    <property type="match status" value="1"/>
</dbReference>
<dbReference type="InterPro" id="IPR000719">
    <property type="entry name" value="Prot_kinase_dom"/>
</dbReference>
<dbReference type="InterPro" id="IPR050494">
    <property type="entry name" value="Ser_Thr_dual-spec_kinase"/>
</dbReference>
<dbReference type="Proteomes" id="UP001367508">
    <property type="component" value="Unassembled WGS sequence"/>
</dbReference>
<evidence type="ECO:0000256" key="3">
    <source>
        <dbReference type="ARBA" id="ARBA00022679"/>
    </source>
</evidence>
<dbReference type="GO" id="GO:0005524">
    <property type="term" value="F:ATP binding"/>
    <property type="evidence" value="ECO:0007669"/>
    <property type="project" value="UniProtKB-KW"/>
</dbReference>
<organism evidence="9 10">
    <name type="scientific">Canavalia gladiata</name>
    <name type="common">Sword bean</name>
    <name type="synonym">Dolichos gladiatus</name>
    <dbReference type="NCBI Taxonomy" id="3824"/>
    <lineage>
        <taxon>Eukaryota</taxon>
        <taxon>Viridiplantae</taxon>
        <taxon>Streptophyta</taxon>
        <taxon>Embryophyta</taxon>
        <taxon>Tracheophyta</taxon>
        <taxon>Spermatophyta</taxon>
        <taxon>Magnoliopsida</taxon>
        <taxon>eudicotyledons</taxon>
        <taxon>Gunneridae</taxon>
        <taxon>Pentapetalae</taxon>
        <taxon>rosids</taxon>
        <taxon>fabids</taxon>
        <taxon>Fabales</taxon>
        <taxon>Fabaceae</taxon>
        <taxon>Papilionoideae</taxon>
        <taxon>50 kb inversion clade</taxon>
        <taxon>NPAAA clade</taxon>
        <taxon>indigoferoid/millettioid clade</taxon>
        <taxon>Phaseoleae</taxon>
        <taxon>Canavalia</taxon>
    </lineage>
</organism>
<evidence type="ECO:0000259" key="8">
    <source>
        <dbReference type="PROSITE" id="PS50011"/>
    </source>
</evidence>
<dbReference type="SMART" id="SM00220">
    <property type="entry name" value="S_TKc"/>
    <property type="match status" value="1"/>
</dbReference>
<keyword evidence="4" id="KW-0547">Nucleotide-binding</keyword>
<feature type="domain" description="Protein kinase" evidence="8">
    <location>
        <begin position="1060"/>
        <end position="1362"/>
    </location>
</feature>
<evidence type="ECO:0000256" key="4">
    <source>
        <dbReference type="ARBA" id="ARBA00022741"/>
    </source>
</evidence>
<keyword evidence="6" id="KW-0067">ATP-binding</keyword>
<evidence type="ECO:0000256" key="2">
    <source>
        <dbReference type="ARBA" id="ARBA00022553"/>
    </source>
</evidence>
<dbReference type="PROSITE" id="PS00108">
    <property type="entry name" value="PROTEIN_KINASE_ST"/>
    <property type="match status" value="1"/>
</dbReference>
<dbReference type="GO" id="GO:0004674">
    <property type="term" value="F:protein serine/threonine kinase activity"/>
    <property type="evidence" value="ECO:0007669"/>
    <property type="project" value="UniProtKB-KW"/>
</dbReference>
<keyword evidence="2" id="KW-0597">Phosphoprotein</keyword>
<keyword evidence="3" id="KW-0808">Transferase</keyword>
<dbReference type="PANTHER" id="PTHR24058">
    <property type="entry name" value="DUAL SPECIFICITY PROTEIN KINASE"/>
    <property type="match status" value="1"/>
</dbReference>
<dbReference type="Gene3D" id="3.30.200.20">
    <property type="entry name" value="Phosphorylase Kinase, domain 1"/>
    <property type="match status" value="1"/>
</dbReference>
<dbReference type="FunFam" id="1.10.510.10:FF:000380">
    <property type="entry name" value="Serine/threonine-protein kinase ppk15"/>
    <property type="match status" value="1"/>
</dbReference>
<dbReference type="InterPro" id="IPR011009">
    <property type="entry name" value="Kinase-like_dom_sf"/>
</dbReference>
<sequence>MLRNIQHVVLNLNSLVHHHHHHSTPQFIRGSREGRDKEKGAYPLNPLHAKQQTKTATVPRTWRIVLERKCQILVAIGFSSEKSLFAKTLHFLFVWGNICATHFVDWFWVFGFFCSGLGSVIGKISRAFGLYLGFAVLLEPSPRFRCFQGTRKVGKFLGFDCWSFFVLEETSIYGSGFASVFCFVQVGRGLKMADPNSVEVILDFLRRNRFTRAEAALRSELGNCSDVNGFLQKLTLEEKDLCGMLQKDKGKPVVENQGLDCRDSVEVSKELIVKEIECGTSRNAAEGKWKTAAPTGERNKLDEVVGTGDKNFTFSKSSEDSILDLYSWKLNVSNGPVESYQNDGGSRPNNTLKAPISQSQQLKYQTGEGLDAANINAKSKEENKVPAEKPSSWLGSSGKVSMEPKYDLMQIKEPRELDRQLKFNSSSLKENLTDNVLSRIDENANSSSDLWKDCSVKTVFPFSKGDMSTSYNGSTYSDKQEEKKRAEISDVRASIKEQVDDVGRALYLGQLQGISGSLSFPLATENQKEEFPRLPPVKIKSEDKPLALNWGEKFECDGLAAKLAGADSTLLIGSYLDVPFGQEIKTAGMRKAIGGSWLSVSQGITEDTSDLVSGFPTVGDGLSESVDYPNEYWDSDEYDDDDDVGYMRQPIEDEAWFLAHEIDYPSDNEKGTGQGSVPDPQERGPTKDVDDDQSFAEEDSYFSGEQYLQAKNVEPVTASDDPIGLTVTEMYGRTNGNDLMARYDGQLMDVEELNLMHMEPVRQGFVTQKNDLIMLGDGKVLNHSGRSRLEDMEDDQHGSVRSIGVGINSDAADIGSDVHGSLVGASSEGDLEYFRDHDPMLGGSRLFHHDLDKNSVDKSFKNNKKNDKIESNKYVIDGDRDACSQVKTHMDGNFSFPQSFRDGQMIQAGSSKALWSSNCNIGETDDCMNAFVGSDDMLSSWRRKSNDSSPVKSSRDENNAIVVRSTNSSPTTVSNNGYTDREHLKLEKDEKVSIVREDDLGASLEDEEAAAVQEQVRQIKAQEEEFETFNLKIVHRKNRTGFEEDKNFHVVLNSVIAGRYHVTEYLGSAAFSKAIQAHDLHTGMDVCVKIIKNNKDFFDQSLDEIKLLKYVNKHDPADKYHILRLYDYFYYREHLLIVCELLKANLYEFHKFNRESGGEVYFTMPRLQSITIQCLEALQFLHSLGLIHCDLKPENILVKSYSRCEVKVIDLGSSCFETDHLCSYVQSRSYRAPEVILGLPYDKKIDIWSLGCILAELCTGNVLFQNDSPATLLARVIGIIGPIDQNLLAKGRDTYKHFTKNHMLYERNQESNRLEYLIPKKTSLRHRLPMGDQGFIDFVSHLLEVNPKKRPSASEALKHPWLSYPYEPISS</sequence>
<dbReference type="Gene3D" id="1.10.510.10">
    <property type="entry name" value="Transferase(Phosphotransferase) domain 1"/>
    <property type="match status" value="1"/>
</dbReference>
<reference evidence="9 10" key="1">
    <citation type="submission" date="2024-01" db="EMBL/GenBank/DDBJ databases">
        <title>The genomes of 5 underutilized Papilionoideae crops provide insights into root nodulation and disease resistanc.</title>
        <authorList>
            <person name="Jiang F."/>
        </authorList>
    </citation>
    <scope>NUCLEOTIDE SEQUENCE [LARGE SCALE GENOMIC DNA]</scope>
    <source>
        <strain evidence="9">LVBAO_FW01</strain>
        <tissue evidence="9">Leaves</tissue>
    </source>
</reference>
<keyword evidence="1" id="KW-0723">Serine/threonine-protein kinase</keyword>
<dbReference type="PANTHER" id="PTHR24058:SF124">
    <property type="entry name" value="PROTEIN KINASE SUPERFAMILY PROTEIN"/>
    <property type="match status" value="1"/>
</dbReference>
<keyword evidence="5" id="KW-0418">Kinase</keyword>
<feature type="region of interest" description="Disordered" evidence="7">
    <location>
        <begin position="664"/>
        <end position="693"/>
    </location>
</feature>
<dbReference type="InterPro" id="IPR008271">
    <property type="entry name" value="Ser/Thr_kinase_AS"/>
</dbReference>
<evidence type="ECO:0000313" key="9">
    <source>
        <dbReference type="EMBL" id="KAK7314711.1"/>
    </source>
</evidence>
<evidence type="ECO:0000256" key="1">
    <source>
        <dbReference type="ARBA" id="ARBA00022527"/>
    </source>
</evidence>
<comment type="caution">
    <text evidence="9">The sequence shown here is derived from an EMBL/GenBank/DDBJ whole genome shotgun (WGS) entry which is preliminary data.</text>
</comment>
<dbReference type="Pfam" id="PF00069">
    <property type="entry name" value="Pkinase"/>
    <property type="match status" value="1"/>
</dbReference>
<dbReference type="CDD" id="cd14133">
    <property type="entry name" value="PKc_DYRK_like"/>
    <property type="match status" value="1"/>
</dbReference>
<proteinExistence type="predicted"/>
<protein>
    <recommendedName>
        <fullName evidence="8">Protein kinase domain-containing protein</fullName>
    </recommendedName>
</protein>
<name>A0AAN9KDZ5_CANGL</name>
<evidence type="ECO:0000256" key="6">
    <source>
        <dbReference type="ARBA" id="ARBA00022840"/>
    </source>
</evidence>
<feature type="region of interest" description="Disordered" evidence="7">
    <location>
        <begin position="379"/>
        <end position="398"/>
    </location>
</feature>
<dbReference type="FunFam" id="3.30.200.20:FF:000216">
    <property type="entry name" value="Putative serine/threonine-protein kinase dyrk2"/>
    <property type="match status" value="1"/>
</dbReference>
<dbReference type="EMBL" id="JAYMYQ010000008">
    <property type="protein sequence ID" value="KAK7314711.1"/>
    <property type="molecule type" value="Genomic_DNA"/>
</dbReference>
<evidence type="ECO:0000256" key="7">
    <source>
        <dbReference type="SAM" id="MobiDB-lite"/>
    </source>
</evidence>
<keyword evidence="10" id="KW-1185">Reference proteome</keyword>
<dbReference type="PROSITE" id="PS50011">
    <property type="entry name" value="PROTEIN_KINASE_DOM"/>
    <property type="match status" value="1"/>
</dbReference>
<gene>
    <name evidence="9" type="ORF">VNO77_33238</name>
</gene>
<evidence type="ECO:0000256" key="5">
    <source>
        <dbReference type="ARBA" id="ARBA00022777"/>
    </source>
</evidence>